<protein>
    <submittedName>
        <fullName evidence="2">DUF309 domain-containing protein</fullName>
    </submittedName>
</protein>
<comment type="caution">
    <text evidence="2">The sequence shown here is derived from an EMBL/GenBank/DDBJ whole genome shotgun (WGS) entry which is preliminary data.</text>
</comment>
<reference evidence="2 3" key="1">
    <citation type="submission" date="2019-09" db="EMBL/GenBank/DDBJ databases">
        <title>Whole genome sequences of isolates from the Mars Exploration Rovers.</title>
        <authorList>
            <person name="Seuylemezian A."/>
            <person name="Vaishampayan P."/>
        </authorList>
    </citation>
    <scope>NUCLEOTIDE SEQUENCE [LARGE SCALE GENOMIC DNA]</scope>
    <source>
        <strain evidence="2 3">MER_TA_151</strain>
    </source>
</reference>
<dbReference type="Gene3D" id="1.10.3450.10">
    <property type="entry name" value="TTHA0068-like"/>
    <property type="match status" value="1"/>
</dbReference>
<evidence type="ECO:0000313" key="3">
    <source>
        <dbReference type="Proteomes" id="UP000326671"/>
    </source>
</evidence>
<dbReference type="Proteomes" id="UP000326671">
    <property type="component" value="Unassembled WGS sequence"/>
</dbReference>
<dbReference type="InterPro" id="IPR023203">
    <property type="entry name" value="TTHA0068_sf"/>
</dbReference>
<dbReference type="EMBL" id="VYKL01000015">
    <property type="protein sequence ID" value="KAA9026178.1"/>
    <property type="molecule type" value="Genomic_DNA"/>
</dbReference>
<dbReference type="PANTHER" id="PTHR34796">
    <property type="entry name" value="EXPRESSED PROTEIN"/>
    <property type="match status" value="1"/>
</dbReference>
<feature type="region of interest" description="Disordered" evidence="1">
    <location>
        <begin position="149"/>
        <end position="175"/>
    </location>
</feature>
<dbReference type="RefSeq" id="WP_150439827.1">
    <property type="nucleotide sequence ID" value="NZ_VYKL01000015.1"/>
</dbReference>
<dbReference type="InterPro" id="IPR005500">
    <property type="entry name" value="DUF309"/>
</dbReference>
<name>A0A5J5HX22_9BACI</name>
<evidence type="ECO:0000256" key="1">
    <source>
        <dbReference type="SAM" id="MobiDB-lite"/>
    </source>
</evidence>
<dbReference type="PANTHER" id="PTHR34796:SF1">
    <property type="entry name" value="EXPRESSED PROTEIN"/>
    <property type="match status" value="1"/>
</dbReference>
<dbReference type="AlphaFoldDB" id="A0A5J5HX22"/>
<keyword evidence="3" id="KW-1185">Reference proteome</keyword>
<sequence>MTFPLEYIDFLVHFHGDRDYFECHELLEEYWKEVDIRNKESVWVGLIQLAVANYHHRRGNFNGALRTLKKALRIISSNEELIQKLGLNPLTLVDQIKERKAAIEERHDYQSMNLPIQSSELLEQCKARSKELSMTWLLESDLTNTQIVHRHKERDRTTVIEERNKAKQKKTNRRQ</sequence>
<proteinExistence type="predicted"/>
<feature type="compositionally biased region" description="Basic residues" evidence="1">
    <location>
        <begin position="166"/>
        <end position="175"/>
    </location>
</feature>
<dbReference type="OrthoDB" id="165483at2"/>
<gene>
    <name evidence="2" type="ORF">F4V44_09910</name>
</gene>
<organism evidence="2 3">
    <name type="scientific">Niallia endozanthoxylica</name>
    <dbReference type="NCBI Taxonomy" id="2036016"/>
    <lineage>
        <taxon>Bacteria</taxon>
        <taxon>Bacillati</taxon>
        <taxon>Bacillota</taxon>
        <taxon>Bacilli</taxon>
        <taxon>Bacillales</taxon>
        <taxon>Bacillaceae</taxon>
        <taxon>Niallia</taxon>
    </lineage>
</organism>
<dbReference type="Pfam" id="PF03745">
    <property type="entry name" value="DUF309"/>
    <property type="match status" value="1"/>
</dbReference>
<accession>A0A5J5HX22</accession>
<feature type="compositionally biased region" description="Basic and acidic residues" evidence="1">
    <location>
        <begin position="154"/>
        <end position="165"/>
    </location>
</feature>
<dbReference type="SUPFAM" id="SSF140663">
    <property type="entry name" value="TTHA0068-like"/>
    <property type="match status" value="1"/>
</dbReference>
<evidence type="ECO:0000313" key="2">
    <source>
        <dbReference type="EMBL" id="KAA9026178.1"/>
    </source>
</evidence>